<name>A0A0R3AIL4_9PSED</name>
<dbReference type="SUPFAM" id="SSF51735">
    <property type="entry name" value="NAD(P)-binding Rossmann-fold domains"/>
    <property type="match status" value="1"/>
</dbReference>
<dbReference type="InterPro" id="IPR006180">
    <property type="entry name" value="3-OHacyl-CoA_DH_CS"/>
</dbReference>
<dbReference type="FunFam" id="3.40.50.720:FF:000009">
    <property type="entry name" value="Fatty oxidation complex, alpha subunit"/>
    <property type="match status" value="1"/>
</dbReference>
<proteinExistence type="inferred from homology"/>
<keyword evidence="3" id="KW-0520">NAD</keyword>
<gene>
    <name evidence="7" type="ORF">TX23_20775</name>
</gene>
<evidence type="ECO:0000259" key="6">
    <source>
        <dbReference type="Pfam" id="PF02737"/>
    </source>
</evidence>
<dbReference type="GO" id="GO:0006635">
    <property type="term" value="P:fatty acid beta-oxidation"/>
    <property type="evidence" value="ECO:0007669"/>
    <property type="project" value="TreeGrafter"/>
</dbReference>
<dbReference type="Gene3D" id="1.10.1040.10">
    <property type="entry name" value="N-(1-d-carboxylethyl)-l-norvaline Dehydrogenase, domain 2"/>
    <property type="match status" value="1"/>
</dbReference>
<organism evidence="7 8">
    <name type="scientific">Pseudomonas paralactis</name>
    <dbReference type="NCBI Taxonomy" id="1615673"/>
    <lineage>
        <taxon>Bacteria</taxon>
        <taxon>Pseudomonadati</taxon>
        <taxon>Pseudomonadota</taxon>
        <taxon>Gammaproteobacteria</taxon>
        <taxon>Pseudomonadales</taxon>
        <taxon>Pseudomonadaceae</taxon>
        <taxon>Pseudomonas</taxon>
    </lineage>
</organism>
<dbReference type="OrthoDB" id="5389341at2"/>
<evidence type="ECO:0000256" key="1">
    <source>
        <dbReference type="ARBA" id="ARBA00009463"/>
    </source>
</evidence>
<evidence type="ECO:0000259" key="5">
    <source>
        <dbReference type="Pfam" id="PF00725"/>
    </source>
</evidence>
<evidence type="ECO:0000313" key="7">
    <source>
        <dbReference type="EMBL" id="KRP70385.1"/>
    </source>
</evidence>
<comment type="caution">
    <text evidence="7">The sequence shown here is derived from an EMBL/GenBank/DDBJ whole genome shotgun (WGS) entry which is preliminary data.</text>
</comment>
<dbReference type="EMBL" id="JYLN01000008">
    <property type="protein sequence ID" value="KRP70385.1"/>
    <property type="molecule type" value="Genomic_DNA"/>
</dbReference>
<dbReference type="RefSeq" id="WP_057703812.1">
    <property type="nucleotide sequence ID" value="NZ_JYLN01000008.1"/>
</dbReference>
<dbReference type="AlphaFoldDB" id="A0A0R3AIL4"/>
<evidence type="ECO:0000256" key="4">
    <source>
        <dbReference type="PIRSR" id="PIRSR000105-1"/>
    </source>
</evidence>
<dbReference type="Pfam" id="PF02737">
    <property type="entry name" value="3HCDH_N"/>
    <property type="match status" value="1"/>
</dbReference>
<dbReference type="Pfam" id="PF00725">
    <property type="entry name" value="3HCDH"/>
    <property type="match status" value="1"/>
</dbReference>
<feature type="domain" description="3-hydroxyacyl-CoA dehydrogenase C-terminal" evidence="5">
    <location>
        <begin position="188"/>
        <end position="284"/>
    </location>
</feature>
<dbReference type="PANTHER" id="PTHR48075:SF5">
    <property type="entry name" value="3-HYDROXYBUTYRYL-COA DEHYDROGENASE"/>
    <property type="match status" value="1"/>
</dbReference>
<reference evidence="7 8" key="1">
    <citation type="submission" date="2015-02" db="EMBL/GenBank/DDBJ databases">
        <title>Two Pseudomonas sp. nov., isolated from raw milk.</title>
        <authorList>
            <person name="Wenning M."/>
            <person name="von Neubeck M."/>
            <person name="Huptas C."/>
            <person name="Scherer S."/>
        </authorList>
    </citation>
    <scope>NUCLEOTIDE SEQUENCE [LARGE SCALE GENOMIC DNA]</scope>
    <source>
        <strain evidence="7 8">DSM 29164</strain>
    </source>
</reference>
<protein>
    <submittedName>
        <fullName evidence="7">3-hydroxybutyryl-CoA dehydrogenase</fullName>
    </submittedName>
</protein>
<dbReference type="InterPro" id="IPR022694">
    <property type="entry name" value="3-OHacyl-CoA_DH"/>
</dbReference>
<dbReference type="SUPFAM" id="SSF48179">
    <property type="entry name" value="6-phosphogluconate dehydrogenase C-terminal domain-like"/>
    <property type="match status" value="1"/>
</dbReference>
<dbReference type="InterPro" id="IPR036291">
    <property type="entry name" value="NAD(P)-bd_dom_sf"/>
</dbReference>
<evidence type="ECO:0000256" key="2">
    <source>
        <dbReference type="ARBA" id="ARBA00023002"/>
    </source>
</evidence>
<evidence type="ECO:0000256" key="3">
    <source>
        <dbReference type="ARBA" id="ARBA00023027"/>
    </source>
</evidence>
<feature type="site" description="Important for catalytic activity" evidence="4">
    <location>
        <position position="142"/>
    </location>
</feature>
<dbReference type="PIRSF" id="PIRSF000105">
    <property type="entry name" value="HCDH"/>
    <property type="match status" value="1"/>
</dbReference>
<dbReference type="InterPro" id="IPR008927">
    <property type="entry name" value="6-PGluconate_DH-like_C_sf"/>
</dbReference>
<dbReference type="PROSITE" id="PS00067">
    <property type="entry name" value="3HCDH"/>
    <property type="match status" value="1"/>
</dbReference>
<comment type="similarity">
    <text evidence="1">Belongs to the 3-hydroxyacyl-CoA dehydrogenase family.</text>
</comment>
<accession>A0A0R3AIL4</accession>
<dbReference type="InterPro" id="IPR006176">
    <property type="entry name" value="3-OHacyl-CoA_DH_NAD-bd"/>
</dbReference>
<dbReference type="InterPro" id="IPR006108">
    <property type="entry name" value="3HC_DH_C"/>
</dbReference>
<keyword evidence="2" id="KW-0560">Oxidoreductase</keyword>
<dbReference type="GO" id="GO:0008691">
    <property type="term" value="F:3-hydroxybutyryl-CoA dehydrogenase activity"/>
    <property type="evidence" value="ECO:0007669"/>
    <property type="project" value="TreeGrafter"/>
</dbReference>
<sequence>MKEVKVAVIGSGTMGKGIVQVLAQSDATASIVWIGRSQASSEEAFENLNALWERMINKKRLAAEDVSRFSQKIQTAHHYEALKNCDLIIEAVSEDMSIKHGIFREIAQYADTTSIIASNTSSLSITELASLTTKPENVIGLHFFNPAPVMKLVEVIVGLSTSKETETWAFNFAKSLGKEPVLVNEAPGFIVNRMLIPMINEAIGILAEGVASAEEIDKAMKLGANHPIGPLALADLIGNDVNLSIMETLHNETGDPKYRAHPLLRKMVRANKLGRKTNSGFYEY</sequence>
<dbReference type="PATRIC" id="fig|1615673.3.peg.5289"/>
<dbReference type="PANTHER" id="PTHR48075">
    <property type="entry name" value="3-HYDROXYACYL-COA DEHYDROGENASE FAMILY PROTEIN"/>
    <property type="match status" value="1"/>
</dbReference>
<feature type="domain" description="3-hydroxyacyl-CoA dehydrogenase NAD binding" evidence="6">
    <location>
        <begin position="5"/>
        <end position="185"/>
    </location>
</feature>
<dbReference type="Proteomes" id="UP000050852">
    <property type="component" value="Unassembled WGS sequence"/>
</dbReference>
<evidence type="ECO:0000313" key="8">
    <source>
        <dbReference type="Proteomes" id="UP000050852"/>
    </source>
</evidence>
<dbReference type="InterPro" id="IPR013328">
    <property type="entry name" value="6PGD_dom2"/>
</dbReference>
<dbReference type="GO" id="GO:0070403">
    <property type="term" value="F:NAD+ binding"/>
    <property type="evidence" value="ECO:0007669"/>
    <property type="project" value="InterPro"/>
</dbReference>
<dbReference type="Gene3D" id="3.40.50.720">
    <property type="entry name" value="NAD(P)-binding Rossmann-like Domain"/>
    <property type="match status" value="1"/>
</dbReference>